<accession>A0ABS3QKF1</accession>
<protein>
    <submittedName>
        <fullName evidence="2">DUF2490 domain-containing protein</fullName>
    </submittedName>
</protein>
<evidence type="ECO:0000313" key="3">
    <source>
        <dbReference type="Proteomes" id="UP000664369"/>
    </source>
</evidence>
<sequence>MKFLLPACFVGSSLLALPAAAQQVNRIDDFNRIGWFVYEGDHALGPRWTIHTEAQVRRVDFVTDWQQLLLRGGLGYQVLPRLKLGGGYTYLSTHPYGKHPTADAGTYPEHRFYEDVTLSDTLGRVSLAQRVRLEQRYVGVPGAAGPLSNSEVWQRQNRIRYQLAVEFPLQGSTLDDHEWYLTGFDEVFLNFGREITANVFNQNRLAGGVGYRFQENFRVELQFLNQITQHYDPDPATKFPVYEFNNGFRLGVSYNLTLIK</sequence>
<dbReference type="EMBL" id="JAGETZ010000012">
    <property type="protein sequence ID" value="MBO2011729.1"/>
    <property type="molecule type" value="Genomic_DNA"/>
</dbReference>
<dbReference type="InterPro" id="IPR019619">
    <property type="entry name" value="DUF2490"/>
</dbReference>
<keyword evidence="1" id="KW-0732">Signal</keyword>
<feature type="chain" id="PRO_5046306889" evidence="1">
    <location>
        <begin position="22"/>
        <end position="260"/>
    </location>
</feature>
<comment type="caution">
    <text evidence="2">The sequence shown here is derived from an EMBL/GenBank/DDBJ whole genome shotgun (WGS) entry which is preliminary data.</text>
</comment>
<keyword evidence="3" id="KW-1185">Reference proteome</keyword>
<gene>
    <name evidence="2" type="ORF">J4E00_21870</name>
</gene>
<dbReference type="RefSeq" id="WP_208177420.1">
    <property type="nucleotide sequence ID" value="NZ_JAGETZ010000012.1"/>
</dbReference>
<name>A0ABS3QKF1_9BACT</name>
<feature type="signal peptide" evidence="1">
    <location>
        <begin position="1"/>
        <end position="21"/>
    </location>
</feature>
<dbReference type="Pfam" id="PF10677">
    <property type="entry name" value="DUF2490"/>
    <property type="match status" value="1"/>
</dbReference>
<organism evidence="2 3">
    <name type="scientific">Hymenobacter negativus</name>
    <dbReference type="NCBI Taxonomy" id="2795026"/>
    <lineage>
        <taxon>Bacteria</taxon>
        <taxon>Pseudomonadati</taxon>
        <taxon>Bacteroidota</taxon>
        <taxon>Cytophagia</taxon>
        <taxon>Cytophagales</taxon>
        <taxon>Hymenobacteraceae</taxon>
        <taxon>Hymenobacter</taxon>
    </lineage>
</organism>
<reference evidence="2 3" key="1">
    <citation type="submission" date="2021-03" db="EMBL/GenBank/DDBJ databases">
        <authorList>
            <person name="Kim M.K."/>
        </authorList>
    </citation>
    <scope>NUCLEOTIDE SEQUENCE [LARGE SCALE GENOMIC DNA]</scope>
    <source>
        <strain evidence="2 3">BT442</strain>
    </source>
</reference>
<evidence type="ECO:0000256" key="1">
    <source>
        <dbReference type="SAM" id="SignalP"/>
    </source>
</evidence>
<evidence type="ECO:0000313" key="2">
    <source>
        <dbReference type="EMBL" id="MBO2011729.1"/>
    </source>
</evidence>
<proteinExistence type="predicted"/>
<dbReference type="Proteomes" id="UP000664369">
    <property type="component" value="Unassembled WGS sequence"/>
</dbReference>